<evidence type="ECO:0000256" key="2">
    <source>
        <dbReference type="ARBA" id="ARBA00022695"/>
    </source>
</evidence>
<dbReference type="GO" id="GO:0006351">
    <property type="term" value="P:DNA-templated transcription"/>
    <property type="evidence" value="ECO:0007669"/>
    <property type="project" value="InterPro"/>
</dbReference>
<evidence type="ECO:0000256" key="1">
    <source>
        <dbReference type="ARBA" id="ARBA00022679"/>
    </source>
</evidence>
<dbReference type="Pfam" id="PF00680">
    <property type="entry name" value="RdRP_1"/>
    <property type="match status" value="1"/>
</dbReference>
<keyword evidence="1" id="KW-0808">Transferase</keyword>
<dbReference type="Gene3D" id="3.30.70.270">
    <property type="match status" value="1"/>
</dbReference>
<sequence>MYHYTRRREMDRLTNNSLIYLTQVRPYPITREPRQIDPWVRAALDDILGADSVYEFGEYSSSFYSMEGHYHNLRLYDRVITPKPKLPLLEEVIAETRKAFEINDKVISLSRDDLASAPFIRTSSAGWSYIGKSKDNHATAIRRAVGTLKTWYKDKHQARGTPSMFRYTPDMAWTRTQLASIDAPKVLPVWGRAFHNIILEGLSAVPLIRYYQEVGYPMAVGVHLYKSLPYIINSVLLDGENKKTGIGLDMSSFDTCPMSWLINEAFDICKGNLIFRDEWEERAFEYSRQYFIETPVIMPDSKMWLKLLGVPSGSYFTQLIDSITNHVLVSYIQLNEWGQTFETFVLGDDSLFGIPIEFGYSDLDAIARHARELGFTQSTHKCIVTGNLQELEFLGQS</sequence>
<feature type="domain" description="RNA-directed RNA polymerase C-terminal" evidence="4">
    <location>
        <begin position="59"/>
        <end position="396"/>
    </location>
</feature>
<reference evidence="5" key="1">
    <citation type="submission" date="2018-10" db="EMBL/GenBank/DDBJ databases">
        <title>Extensive Diversity of RNA Viruses in Australian Ticks.</title>
        <authorList>
            <person name="Harvey E."/>
            <person name="Rose K."/>
            <person name="Eden J.-S."/>
            <person name="Lo N."/>
            <person name="Abeyasuriya T."/>
            <person name="Shi M."/>
            <person name="Doggett S.L."/>
            <person name="Holmes E.C."/>
        </authorList>
    </citation>
    <scope>NUCLEOTIDE SEQUENCE</scope>
</reference>
<protein>
    <submittedName>
        <fullName evidence="5">RNA-dependent RNA polymerase</fullName>
    </submittedName>
</protein>
<proteinExistence type="predicted"/>
<accession>A0A3G3BTI2</accession>
<dbReference type="InterPro" id="IPR043128">
    <property type="entry name" value="Rev_trsase/Diguanyl_cyclase"/>
</dbReference>
<dbReference type="InterPro" id="IPR043502">
    <property type="entry name" value="DNA/RNA_pol_sf"/>
</dbReference>
<organism evidence="5">
    <name type="scientific">North shore virus</name>
    <dbReference type="NCBI Taxonomy" id="2485875"/>
    <lineage>
        <taxon>Viruses</taxon>
        <taxon>Riboviria</taxon>
    </lineage>
</organism>
<name>A0A3G3BTI2_9VIRU</name>
<keyword evidence="5" id="KW-0696">RNA-directed RNA polymerase</keyword>
<dbReference type="GO" id="GO:0003723">
    <property type="term" value="F:RNA binding"/>
    <property type="evidence" value="ECO:0007669"/>
    <property type="project" value="InterPro"/>
</dbReference>
<dbReference type="InterPro" id="IPR001205">
    <property type="entry name" value="RNA-dir_pol_C"/>
</dbReference>
<evidence type="ECO:0000313" key="5">
    <source>
        <dbReference type="EMBL" id="AYP67540.1"/>
    </source>
</evidence>
<keyword evidence="3" id="KW-0693">Viral RNA replication</keyword>
<dbReference type="EMBL" id="MK026569">
    <property type="protein sequence ID" value="AYP67540.1"/>
    <property type="molecule type" value="Genomic_RNA"/>
</dbReference>
<evidence type="ECO:0000256" key="3">
    <source>
        <dbReference type="ARBA" id="ARBA00022953"/>
    </source>
</evidence>
<keyword evidence="2" id="KW-0548">Nucleotidyltransferase</keyword>
<dbReference type="GO" id="GO:0003968">
    <property type="term" value="F:RNA-directed RNA polymerase activity"/>
    <property type="evidence" value="ECO:0007669"/>
    <property type="project" value="UniProtKB-KW"/>
</dbReference>
<evidence type="ECO:0000259" key="4">
    <source>
        <dbReference type="Pfam" id="PF00680"/>
    </source>
</evidence>
<dbReference type="SUPFAM" id="SSF56672">
    <property type="entry name" value="DNA/RNA polymerases"/>
    <property type="match status" value="1"/>
</dbReference>